<keyword evidence="6" id="KW-0418">Kinase</keyword>
<evidence type="ECO:0000256" key="12">
    <source>
        <dbReference type="RuleBase" id="RU000304"/>
    </source>
</evidence>
<evidence type="ECO:0000256" key="4">
    <source>
        <dbReference type="ARBA" id="ARBA00022679"/>
    </source>
</evidence>
<dbReference type="Proteomes" id="UP000887540">
    <property type="component" value="Unplaced"/>
</dbReference>
<keyword evidence="4" id="KW-0808">Transferase</keyword>
<evidence type="ECO:0000256" key="1">
    <source>
        <dbReference type="ARBA" id="ARBA00011270"/>
    </source>
</evidence>
<proteinExistence type="inferred from homology"/>
<evidence type="ECO:0000256" key="2">
    <source>
        <dbReference type="ARBA" id="ARBA00012513"/>
    </source>
</evidence>
<dbReference type="CDD" id="cd14132">
    <property type="entry name" value="STKc_CK2_alpha"/>
    <property type="match status" value="1"/>
</dbReference>
<comment type="catalytic activity">
    <reaction evidence="9">
        <text>L-seryl-[protein] + ATP = O-phospho-L-seryl-[protein] + ADP + H(+)</text>
        <dbReference type="Rhea" id="RHEA:17989"/>
        <dbReference type="Rhea" id="RHEA-COMP:9863"/>
        <dbReference type="Rhea" id="RHEA-COMP:11604"/>
        <dbReference type="ChEBI" id="CHEBI:15378"/>
        <dbReference type="ChEBI" id="CHEBI:29999"/>
        <dbReference type="ChEBI" id="CHEBI:30616"/>
        <dbReference type="ChEBI" id="CHEBI:83421"/>
        <dbReference type="ChEBI" id="CHEBI:456216"/>
        <dbReference type="EC" id="2.7.11.1"/>
    </reaction>
</comment>
<evidence type="ECO:0000256" key="9">
    <source>
        <dbReference type="ARBA" id="ARBA00048679"/>
    </source>
</evidence>
<protein>
    <recommendedName>
        <fullName evidence="10">Casein kinase II subunit alpha</fullName>
        <ecNumber evidence="2">2.7.11.1</ecNumber>
    </recommendedName>
</protein>
<dbReference type="GO" id="GO:0004674">
    <property type="term" value="F:protein serine/threonine kinase activity"/>
    <property type="evidence" value="ECO:0007669"/>
    <property type="project" value="UniProtKB-KW"/>
</dbReference>
<dbReference type="Gene3D" id="3.30.200.20">
    <property type="entry name" value="Phosphorylase Kinase, domain 1"/>
    <property type="match status" value="1"/>
</dbReference>
<evidence type="ECO:0000256" key="11">
    <source>
        <dbReference type="PROSITE-ProRule" id="PRU10141"/>
    </source>
</evidence>
<dbReference type="GO" id="GO:0005524">
    <property type="term" value="F:ATP binding"/>
    <property type="evidence" value="ECO:0007669"/>
    <property type="project" value="UniProtKB-UniRule"/>
</dbReference>
<comment type="subunit">
    <text evidence="1">Tetramer of two alpha and two beta chains.</text>
</comment>
<dbReference type="InterPro" id="IPR011009">
    <property type="entry name" value="Kinase-like_dom_sf"/>
</dbReference>
<dbReference type="Pfam" id="PF00069">
    <property type="entry name" value="Pkinase"/>
    <property type="match status" value="1"/>
</dbReference>
<dbReference type="InterPro" id="IPR045216">
    <property type="entry name" value="CK2_alpha"/>
</dbReference>
<dbReference type="GO" id="GO:0005829">
    <property type="term" value="C:cytosol"/>
    <property type="evidence" value="ECO:0007669"/>
    <property type="project" value="TreeGrafter"/>
</dbReference>
<name>A0A914CFH6_9BILA</name>
<evidence type="ECO:0000256" key="6">
    <source>
        <dbReference type="ARBA" id="ARBA00022777"/>
    </source>
</evidence>
<dbReference type="SUPFAM" id="SSF56112">
    <property type="entry name" value="Protein kinase-like (PK-like)"/>
    <property type="match status" value="1"/>
</dbReference>
<dbReference type="GO" id="GO:0051726">
    <property type="term" value="P:regulation of cell cycle"/>
    <property type="evidence" value="ECO:0007669"/>
    <property type="project" value="TreeGrafter"/>
</dbReference>
<dbReference type="SMART" id="SM00220">
    <property type="entry name" value="S_TKc"/>
    <property type="match status" value="1"/>
</dbReference>
<evidence type="ECO:0000256" key="8">
    <source>
        <dbReference type="ARBA" id="ARBA00047899"/>
    </source>
</evidence>
<dbReference type="FunFam" id="3.30.200.20:FF:000088">
    <property type="entry name" value="Casein kinase II subunit alpha"/>
    <property type="match status" value="1"/>
</dbReference>
<dbReference type="InterPro" id="IPR000719">
    <property type="entry name" value="Prot_kinase_dom"/>
</dbReference>
<dbReference type="GO" id="GO:0005634">
    <property type="term" value="C:nucleus"/>
    <property type="evidence" value="ECO:0007669"/>
    <property type="project" value="TreeGrafter"/>
</dbReference>
<reference evidence="15" key="1">
    <citation type="submission" date="2022-11" db="UniProtKB">
        <authorList>
            <consortium name="WormBaseParasite"/>
        </authorList>
    </citation>
    <scope>IDENTIFICATION</scope>
</reference>
<dbReference type="PROSITE" id="PS00108">
    <property type="entry name" value="PROTEIN_KINASE_ST"/>
    <property type="match status" value="1"/>
</dbReference>
<organism evidence="14 15">
    <name type="scientific">Acrobeloides nanus</name>
    <dbReference type="NCBI Taxonomy" id="290746"/>
    <lineage>
        <taxon>Eukaryota</taxon>
        <taxon>Metazoa</taxon>
        <taxon>Ecdysozoa</taxon>
        <taxon>Nematoda</taxon>
        <taxon>Chromadorea</taxon>
        <taxon>Rhabditida</taxon>
        <taxon>Tylenchina</taxon>
        <taxon>Cephalobomorpha</taxon>
        <taxon>Cephaloboidea</taxon>
        <taxon>Cephalobidae</taxon>
        <taxon>Acrobeloides</taxon>
    </lineage>
</organism>
<evidence type="ECO:0000256" key="5">
    <source>
        <dbReference type="ARBA" id="ARBA00022741"/>
    </source>
</evidence>
<keyword evidence="7 11" id="KW-0067">ATP-binding</keyword>
<evidence type="ECO:0000256" key="3">
    <source>
        <dbReference type="ARBA" id="ARBA00022527"/>
    </source>
</evidence>
<dbReference type="InterPro" id="IPR008271">
    <property type="entry name" value="Ser/Thr_kinase_AS"/>
</dbReference>
<keyword evidence="3 12" id="KW-0723">Serine/threonine-protein kinase</keyword>
<evidence type="ECO:0000259" key="13">
    <source>
        <dbReference type="PROSITE" id="PS50011"/>
    </source>
</evidence>
<dbReference type="WBParaSite" id="ACRNAN_scaffold101.g32085.t1">
    <property type="protein sequence ID" value="ACRNAN_scaffold101.g32085.t1"/>
    <property type="gene ID" value="ACRNAN_scaffold101.g32085"/>
</dbReference>
<feature type="binding site" evidence="11">
    <location>
        <position position="66"/>
    </location>
    <ligand>
        <name>ATP</name>
        <dbReference type="ChEBI" id="CHEBI:30616"/>
    </ligand>
</feature>
<feature type="domain" description="Protein kinase" evidence="13">
    <location>
        <begin position="37"/>
        <end position="322"/>
    </location>
</feature>
<sequence length="334" mass="39764">MVVPSISRVYANVNANNPSEYYNYESYVIEWGDIEAYSLVKKLGRGKYSEVFEGHRDKTMEKVVIKILKPVKKKKIKREIKVLQNLRNGTNIIGLLDVVKDPISRTPAIISEHVNNQDFKQLYPKLTDYDIRYYIFELLKALDYCHSKGIMHRDVKPHNVMIDHEQRKLRLIDWGLAEFYHAGTEYNVRVASRYFKGPELLVDYMFYDYSLDMWSLGCMFASMIFKKDPFFHGQDNNDQLVRIAKILGTEELFKYLDKYQIELNEQFRDILGRHTRKPFERFVNPENQHLVSAEAIDFLNKLLRYDHAERLTVREAMEHPYFLPIVERQRQMEE</sequence>
<dbReference type="EC" id="2.7.11.1" evidence="2"/>
<keyword evidence="14" id="KW-1185">Reference proteome</keyword>
<comment type="similarity">
    <text evidence="12">Belongs to the protein kinase superfamily.</text>
</comment>
<evidence type="ECO:0000313" key="15">
    <source>
        <dbReference type="WBParaSite" id="ACRNAN_scaffold101.g32085.t1"/>
    </source>
</evidence>
<dbReference type="GO" id="GO:0005956">
    <property type="term" value="C:protein kinase CK2 complex"/>
    <property type="evidence" value="ECO:0007669"/>
    <property type="project" value="TreeGrafter"/>
</dbReference>
<dbReference type="FunFam" id="1.10.510.10:FF:000059">
    <property type="entry name" value="Casein kinase II subunit alpha"/>
    <property type="match status" value="1"/>
</dbReference>
<keyword evidence="5 11" id="KW-0547">Nucleotide-binding</keyword>
<dbReference type="InterPro" id="IPR017441">
    <property type="entry name" value="Protein_kinase_ATP_BS"/>
</dbReference>
<dbReference type="PANTHER" id="PTHR24054:SF0">
    <property type="entry name" value="CASEIN KINASE II SUBUNIT ALPHA"/>
    <property type="match status" value="1"/>
</dbReference>
<dbReference type="PANTHER" id="PTHR24054">
    <property type="entry name" value="CASEIN KINASE II SUBUNIT ALPHA"/>
    <property type="match status" value="1"/>
</dbReference>
<accession>A0A914CFH6</accession>
<evidence type="ECO:0000256" key="7">
    <source>
        <dbReference type="ARBA" id="ARBA00022840"/>
    </source>
</evidence>
<evidence type="ECO:0000313" key="14">
    <source>
        <dbReference type="Proteomes" id="UP000887540"/>
    </source>
</evidence>
<dbReference type="PROSITE" id="PS00107">
    <property type="entry name" value="PROTEIN_KINASE_ATP"/>
    <property type="match status" value="1"/>
</dbReference>
<dbReference type="Gene3D" id="1.10.510.10">
    <property type="entry name" value="Transferase(Phosphotransferase) domain 1"/>
    <property type="match status" value="1"/>
</dbReference>
<comment type="catalytic activity">
    <reaction evidence="8">
        <text>L-threonyl-[protein] + ATP = O-phospho-L-threonyl-[protein] + ADP + H(+)</text>
        <dbReference type="Rhea" id="RHEA:46608"/>
        <dbReference type="Rhea" id="RHEA-COMP:11060"/>
        <dbReference type="Rhea" id="RHEA-COMP:11605"/>
        <dbReference type="ChEBI" id="CHEBI:15378"/>
        <dbReference type="ChEBI" id="CHEBI:30013"/>
        <dbReference type="ChEBI" id="CHEBI:30616"/>
        <dbReference type="ChEBI" id="CHEBI:61977"/>
        <dbReference type="ChEBI" id="CHEBI:456216"/>
        <dbReference type="EC" id="2.7.11.1"/>
    </reaction>
</comment>
<evidence type="ECO:0000256" key="10">
    <source>
        <dbReference type="ARBA" id="ARBA00071078"/>
    </source>
</evidence>
<dbReference type="PROSITE" id="PS50011">
    <property type="entry name" value="PROTEIN_KINASE_DOM"/>
    <property type="match status" value="1"/>
</dbReference>
<dbReference type="AlphaFoldDB" id="A0A914CFH6"/>